<keyword evidence="1" id="KW-1133">Transmembrane helix</keyword>
<keyword evidence="1" id="KW-0472">Membrane</keyword>
<name>A0A0F5PWZ4_9HYPH</name>
<evidence type="ECO:0000259" key="2">
    <source>
        <dbReference type="Pfam" id="PF07331"/>
    </source>
</evidence>
<evidence type="ECO:0000313" key="5">
    <source>
        <dbReference type="Proteomes" id="UP000033519"/>
    </source>
</evidence>
<keyword evidence="5" id="KW-1185">Reference proteome</keyword>
<dbReference type="Proteomes" id="UP000033519">
    <property type="component" value="Unassembled WGS sequence"/>
</dbReference>
<sequence>MINSPFNSPRRLDRPTAAIGITLLALAALLVRDAFNMSVVGGYGVGPSAMTYAVASGLVVLGFGHIISAFRPTADTRERADWKGTGHVVGGIAILILAVYFRLGFIIPMGMLFTLTARGFGRRAFLADFALGISLGAVIYLAFAKLLALSLPRGPLEQLLAL</sequence>
<feature type="transmembrane region" description="Helical" evidence="1">
    <location>
        <begin position="91"/>
        <end position="113"/>
    </location>
</feature>
<accession>A0A0F5PWZ4</accession>
<organism evidence="4 6">
    <name type="scientific">Devosia psychrophila</name>
    <dbReference type="NCBI Taxonomy" id="728005"/>
    <lineage>
        <taxon>Bacteria</taxon>
        <taxon>Pseudomonadati</taxon>
        <taxon>Pseudomonadota</taxon>
        <taxon>Alphaproteobacteria</taxon>
        <taxon>Hyphomicrobiales</taxon>
        <taxon>Devosiaceae</taxon>
        <taxon>Devosia</taxon>
    </lineage>
</organism>
<evidence type="ECO:0000313" key="3">
    <source>
        <dbReference type="EMBL" id="KKC33115.1"/>
    </source>
</evidence>
<gene>
    <name evidence="4" type="ORF">SAMN04488059_12134</name>
    <name evidence="3" type="ORF">WH91_10280</name>
</gene>
<dbReference type="STRING" id="728005.SAMN04488059_12134"/>
<dbReference type="OrthoDB" id="7347328at2"/>
<evidence type="ECO:0000313" key="4">
    <source>
        <dbReference type="EMBL" id="SFD10429.1"/>
    </source>
</evidence>
<reference evidence="4 6" key="2">
    <citation type="submission" date="2016-10" db="EMBL/GenBank/DDBJ databases">
        <authorList>
            <person name="de Groot N.N."/>
        </authorList>
    </citation>
    <scope>NUCLEOTIDE SEQUENCE [LARGE SCALE GENOMIC DNA]</scope>
    <source>
        <strain evidence="4 6">CGMCC 1.10210</strain>
    </source>
</reference>
<dbReference type="Proteomes" id="UP000182258">
    <property type="component" value="Unassembled WGS sequence"/>
</dbReference>
<proteinExistence type="predicted"/>
<dbReference type="PATRIC" id="fig|728005.3.peg.4790"/>
<keyword evidence="1" id="KW-0812">Transmembrane</keyword>
<dbReference type="AlphaFoldDB" id="A0A0F5PWZ4"/>
<dbReference type="InterPro" id="IPR009936">
    <property type="entry name" value="DUF1468"/>
</dbReference>
<feature type="domain" description="DUF1468" evidence="2">
    <location>
        <begin position="18"/>
        <end position="152"/>
    </location>
</feature>
<dbReference type="RefSeq" id="WP_046170925.1">
    <property type="nucleotide sequence ID" value="NZ_FOMB01000021.1"/>
</dbReference>
<dbReference type="Pfam" id="PF07331">
    <property type="entry name" value="TctB"/>
    <property type="match status" value="1"/>
</dbReference>
<dbReference type="EMBL" id="LAPV01000098">
    <property type="protein sequence ID" value="KKC33115.1"/>
    <property type="molecule type" value="Genomic_DNA"/>
</dbReference>
<feature type="transmembrane region" description="Helical" evidence="1">
    <location>
        <begin position="125"/>
        <end position="143"/>
    </location>
</feature>
<feature type="transmembrane region" description="Helical" evidence="1">
    <location>
        <begin position="51"/>
        <end position="70"/>
    </location>
</feature>
<dbReference type="EMBL" id="FOMB01000021">
    <property type="protein sequence ID" value="SFD10429.1"/>
    <property type="molecule type" value="Genomic_DNA"/>
</dbReference>
<evidence type="ECO:0000313" key="6">
    <source>
        <dbReference type="Proteomes" id="UP000182258"/>
    </source>
</evidence>
<reference evidence="3 5" key="1">
    <citation type="submission" date="2015-03" db="EMBL/GenBank/DDBJ databases">
        <authorList>
            <person name="Lepp D."/>
            <person name="Hassan Y.I."/>
            <person name="Li X.-Z."/>
            <person name="Zhou T."/>
        </authorList>
    </citation>
    <scope>NUCLEOTIDE SEQUENCE [LARGE SCALE GENOMIC DNA]</scope>
    <source>
        <strain evidence="3 5">Cr7-05</strain>
    </source>
</reference>
<evidence type="ECO:0000256" key="1">
    <source>
        <dbReference type="SAM" id="Phobius"/>
    </source>
</evidence>
<protein>
    <submittedName>
        <fullName evidence="4">Putative tricarboxylic transport membrane protein</fullName>
    </submittedName>
</protein>
<feature type="transmembrane region" description="Helical" evidence="1">
    <location>
        <begin position="12"/>
        <end position="31"/>
    </location>
</feature>